<name>A0A804MQD8_MAIZE</name>
<reference evidence="3" key="1">
    <citation type="submission" date="2015-12" db="EMBL/GenBank/DDBJ databases">
        <title>Update maize B73 reference genome by single molecule sequencing technologies.</title>
        <authorList>
            <consortium name="Maize Genome Sequencing Project"/>
            <person name="Ware D."/>
        </authorList>
    </citation>
    <scope>NUCLEOTIDE SEQUENCE [LARGE SCALE GENOMIC DNA]</scope>
    <source>
        <strain evidence="3">cv. B73</strain>
    </source>
</reference>
<reference evidence="2" key="2">
    <citation type="submission" date="2019-07" db="EMBL/GenBank/DDBJ databases">
        <authorList>
            <person name="Seetharam A."/>
            <person name="Woodhouse M."/>
            <person name="Cannon E."/>
        </authorList>
    </citation>
    <scope>NUCLEOTIDE SEQUENCE [LARGE SCALE GENOMIC DNA]</scope>
    <source>
        <strain evidence="2">cv. B73</strain>
    </source>
</reference>
<sequence length="405" mass="44282">MRRRKKKHWKTDLRAVATDTAGDPGADGHGEPLELHRLEQLDNLLELLNEEHLLLAVGDGPVAQDVRDHRVGEPRLLAHELEHAVGELAVVRVRPARAVQRQQHARQEHTVLLLERNGEAVDDAAADLQKLGGAAVALGGGRLVGEPQERGGHGAPHEGALAGELGVELVVHGLEPVALAGVLGGEQRQEGGEEGAVHVVAQRPGVRRGHHGEEDVVDHLQVRPRRGQSHRRRLLVGAVGGQRRVRRRRHCAEQVGADHLHQRHHHAVVQRLPLAPARPHGAQHLHEPVPLRVPLLLALRRVDERERAVARRDLVDQAVRLGLRRRRRQLGRAGEQATVRLLELEQELERGRLPLGRRRPRCHDLCRGSAHSLALAAGGGVGAFTGEQLAGWLKSSGRGARAGEA</sequence>
<dbReference type="EnsemblPlants" id="Zm00001eb103940_T001">
    <property type="protein sequence ID" value="Zm00001eb103940_P001"/>
    <property type="gene ID" value="Zm00001eb103940"/>
</dbReference>
<dbReference type="AlphaFoldDB" id="A0A804MQD8"/>
<proteinExistence type="predicted"/>
<accession>A0A804MQD8</accession>
<organism evidence="2 3">
    <name type="scientific">Zea mays</name>
    <name type="common">Maize</name>
    <dbReference type="NCBI Taxonomy" id="4577"/>
    <lineage>
        <taxon>Eukaryota</taxon>
        <taxon>Viridiplantae</taxon>
        <taxon>Streptophyta</taxon>
        <taxon>Embryophyta</taxon>
        <taxon>Tracheophyta</taxon>
        <taxon>Spermatophyta</taxon>
        <taxon>Magnoliopsida</taxon>
        <taxon>Liliopsida</taxon>
        <taxon>Poales</taxon>
        <taxon>Poaceae</taxon>
        <taxon>PACMAD clade</taxon>
        <taxon>Panicoideae</taxon>
        <taxon>Andropogonodae</taxon>
        <taxon>Andropogoneae</taxon>
        <taxon>Tripsacinae</taxon>
        <taxon>Zea</taxon>
    </lineage>
</organism>
<feature type="region of interest" description="Disordered" evidence="1">
    <location>
        <begin position="1"/>
        <end position="32"/>
    </location>
</feature>
<evidence type="ECO:0000256" key="1">
    <source>
        <dbReference type="SAM" id="MobiDB-lite"/>
    </source>
</evidence>
<reference evidence="2" key="3">
    <citation type="submission" date="2021-05" db="UniProtKB">
        <authorList>
            <consortium name="EnsemblPlants"/>
        </authorList>
    </citation>
    <scope>IDENTIFICATION</scope>
    <source>
        <strain evidence="2">cv. B73</strain>
    </source>
</reference>
<dbReference type="Gramene" id="Zm00001eb103940_T001">
    <property type="protein sequence ID" value="Zm00001eb103940_P001"/>
    <property type="gene ID" value="Zm00001eb103940"/>
</dbReference>
<dbReference type="Proteomes" id="UP000007305">
    <property type="component" value="Chromosome 2"/>
</dbReference>
<protein>
    <submittedName>
        <fullName evidence="2">Uncharacterized protein</fullName>
    </submittedName>
</protein>
<dbReference type="FunCoup" id="A0A804MQD8">
    <property type="interactions" value="473"/>
</dbReference>
<evidence type="ECO:0000313" key="3">
    <source>
        <dbReference type="Proteomes" id="UP000007305"/>
    </source>
</evidence>
<dbReference type="InParanoid" id="A0A804MQD8"/>
<keyword evidence="3" id="KW-1185">Reference proteome</keyword>
<evidence type="ECO:0000313" key="2">
    <source>
        <dbReference type="EnsemblPlants" id="Zm00001eb103940_P001"/>
    </source>
</evidence>